<feature type="compositionally biased region" description="Low complexity" evidence="7">
    <location>
        <begin position="563"/>
        <end position="584"/>
    </location>
</feature>
<name>A0ABU8XRL0_9PROT</name>
<evidence type="ECO:0000256" key="6">
    <source>
        <dbReference type="PROSITE-ProRule" id="PRU00433"/>
    </source>
</evidence>
<dbReference type="InterPro" id="IPR051395">
    <property type="entry name" value="Cytochrome_c_Peroxidase/MauG"/>
</dbReference>
<dbReference type="Pfam" id="PF03150">
    <property type="entry name" value="CCP_MauG"/>
    <property type="match status" value="1"/>
</dbReference>
<dbReference type="InterPro" id="IPR004852">
    <property type="entry name" value="Di-haem_cyt_c_peroxidsae"/>
</dbReference>
<proteinExistence type="predicted"/>
<dbReference type="PROSITE" id="PS51007">
    <property type="entry name" value="CYTC"/>
    <property type="match status" value="1"/>
</dbReference>
<dbReference type="Gene3D" id="1.10.760.10">
    <property type="entry name" value="Cytochrome c-like domain"/>
    <property type="match status" value="3"/>
</dbReference>
<dbReference type="Proteomes" id="UP001375743">
    <property type="component" value="Unassembled WGS sequence"/>
</dbReference>
<dbReference type="EC" id="1.11.1.5" evidence="9"/>
<gene>
    <name evidence="9" type="ORF">U1T56_11615</name>
</gene>
<dbReference type="GO" id="GO:0004130">
    <property type="term" value="F:cytochrome-c peroxidase activity"/>
    <property type="evidence" value="ECO:0007669"/>
    <property type="project" value="UniProtKB-EC"/>
</dbReference>
<keyword evidence="10" id="KW-1185">Reference proteome</keyword>
<dbReference type="SUPFAM" id="SSF46626">
    <property type="entry name" value="Cytochrome c"/>
    <property type="match status" value="2"/>
</dbReference>
<protein>
    <submittedName>
        <fullName evidence="9">Cytochrome c peroxidase</fullName>
        <ecNumber evidence="9">1.11.1.5</ecNumber>
    </submittedName>
</protein>
<feature type="region of interest" description="Disordered" evidence="7">
    <location>
        <begin position="556"/>
        <end position="584"/>
    </location>
</feature>
<evidence type="ECO:0000256" key="1">
    <source>
        <dbReference type="ARBA" id="ARBA00004196"/>
    </source>
</evidence>
<dbReference type="EMBL" id="JBBLZC010000010">
    <property type="protein sequence ID" value="MEK0083802.1"/>
    <property type="molecule type" value="Genomic_DNA"/>
</dbReference>
<evidence type="ECO:0000256" key="4">
    <source>
        <dbReference type="ARBA" id="ARBA00023002"/>
    </source>
</evidence>
<comment type="caution">
    <text evidence="9">The sequence shown here is derived from an EMBL/GenBank/DDBJ whole genome shotgun (WGS) entry which is preliminary data.</text>
</comment>
<comment type="subcellular location">
    <subcellularLocation>
        <location evidence="1">Cell envelope</location>
    </subcellularLocation>
</comment>
<dbReference type="PANTHER" id="PTHR30600">
    <property type="entry name" value="CYTOCHROME C PEROXIDASE-RELATED"/>
    <property type="match status" value="1"/>
</dbReference>
<reference evidence="9 10" key="1">
    <citation type="submission" date="2024-01" db="EMBL/GenBank/DDBJ databases">
        <title>Multi-omics insights into the function and evolution of sodium benzoate biodegradation pathways in Benzoatithermus flavus gen. nov., sp. nov. from hot spring.</title>
        <authorList>
            <person name="Hu C.-J."/>
            <person name="Li W.-J."/>
        </authorList>
    </citation>
    <scope>NUCLEOTIDE SEQUENCE [LARGE SCALE GENOMIC DNA]</scope>
    <source>
        <strain evidence="9 10">SYSU G07066</strain>
    </source>
</reference>
<evidence type="ECO:0000313" key="10">
    <source>
        <dbReference type="Proteomes" id="UP001375743"/>
    </source>
</evidence>
<organism evidence="9 10">
    <name type="scientific">Benzoatithermus flavus</name>
    <dbReference type="NCBI Taxonomy" id="3108223"/>
    <lineage>
        <taxon>Bacteria</taxon>
        <taxon>Pseudomonadati</taxon>
        <taxon>Pseudomonadota</taxon>
        <taxon>Alphaproteobacteria</taxon>
        <taxon>Geminicoccales</taxon>
        <taxon>Geminicoccaceae</taxon>
        <taxon>Benzoatithermus</taxon>
    </lineage>
</organism>
<dbReference type="InterPro" id="IPR009056">
    <property type="entry name" value="Cyt_c-like_dom"/>
</dbReference>
<evidence type="ECO:0000256" key="3">
    <source>
        <dbReference type="ARBA" id="ARBA00022723"/>
    </source>
</evidence>
<feature type="domain" description="Cytochrome c" evidence="8">
    <location>
        <begin position="402"/>
        <end position="612"/>
    </location>
</feature>
<evidence type="ECO:0000313" key="9">
    <source>
        <dbReference type="EMBL" id="MEK0083802.1"/>
    </source>
</evidence>
<keyword evidence="2 6" id="KW-0349">Heme</keyword>
<dbReference type="RefSeq" id="WP_418159650.1">
    <property type="nucleotide sequence ID" value="NZ_JBBLZC010000010.1"/>
</dbReference>
<accession>A0ABU8XRL0</accession>
<dbReference type="InterPro" id="IPR036909">
    <property type="entry name" value="Cyt_c-like_dom_sf"/>
</dbReference>
<sequence length="685" mass="73367">MAIVLPFLGLTTVQAAEPPPSVAPLDVAAMPPPGPSPQDYQRYVKNRDWLVVLGKALFWDSAVGSDGQACASCHFHAGADPRTVNQLNPGIAGGDDRFGGIEPASAVGRTAGGRTAGPNLALQPDDFPFHRLRDSRNRNSEILYDTNDVVSSQGVFDGLFMGIRQTVRLRGRKRDFCRAADDTIFTINVLGQQRKVRKVEPRNTPTTINAAYFFRNFWDGRANNVFNGVNPFGRRAFVDPAAGIVTAPSAGSMAIERVQLENASLASQAVGPPNSSFEMACANRTFADIGRKLLGRIPLADQKIAATDSVFGNGSRLGNLVRRTGAGLRLTYLELVKNAFQQRLWGEAGTWAVAPDGAVSASTTGHSQAELNFSLFFGLAIDAYERTLISDQSRFDSGNLSGQEQHGLALFTGRAKCVNCHNGPLFSSAAVPPRQPLELIENMVMGVGGNALYDGGFYNIGVRPVLEDLGVGGKDPWGNPLSFTRQYVDRPADPTGRPDFFQIDFAQPGSPDGIRVAVDGAFKTPSLRNVALTAPYFHNGGERSLTDVVRFYNRGGNRRDLATGDTTGTGPLGQGTTSGSSVVGSNLDPDIQPLGLEEGDIEDLVAFLKALTDDRVACHQAPFDHPELIVSNGSLSLPASGGRARDARLRLLAVGREGYPRAWCDPGTGDLFDRNLIGGMLQRAP</sequence>
<keyword evidence="4 9" id="KW-0560">Oxidoreductase</keyword>
<keyword evidence="9" id="KW-0575">Peroxidase</keyword>
<evidence type="ECO:0000256" key="7">
    <source>
        <dbReference type="SAM" id="MobiDB-lite"/>
    </source>
</evidence>
<keyword evidence="5 6" id="KW-0408">Iron</keyword>
<keyword evidence="3 6" id="KW-0479">Metal-binding</keyword>
<evidence type="ECO:0000256" key="2">
    <source>
        <dbReference type="ARBA" id="ARBA00022617"/>
    </source>
</evidence>
<evidence type="ECO:0000259" key="8">
    <source>
        <dbReference type="PROSITE" id="PS51007"/>
    </source>
</evidence>
<evidence type="ECO:0000256" key="5">
    <source>
        <dbReference type="ARBA" id="ARBA00023004"/>
    </source>
</evidence>